<evidence type="ECO:0000256" key="5">
    <source>
        <dbReference type="ARBA" id="ARBA00022840"/>
    </source>
</evidence>
<keyword evidence="4 7" id="KW-0418">Kinase</keyword>
<dbReference type="NCBIfam" id="NF005491">
    <property type="entry name" value="PRK07105.1"/>
    <property type="match status" value="1"/>
</dbReference>
<organism evidence="7 8">
    <name type="scientific">Clostridium tetani</name>
    <dbReference type="NCBI Taxonomy" id="1513"/>
    <lineage>
        <taxon>Bacteria</taxon>
        <taxon>Bacillati</taxon>
        <taxon>Bacillota</taxon>
        <taxon>Clostridia</taxon>
        <taxon>Eubacteriales</taxon>
        <taxon>Clostridiaceae</taxon>
        <taxon>Clostridium</taxon>
    </lineage>
</organism>
<keyword evidence="2 7" id="KW-0808">Transferase</keyword>
<dbReference type="CDD" id="cd01173">
    <property type="entry name" value="pyridoxal_pyridoxamine_kinase"/>
    <property type="match status" value="1"/>
</dbReference>
<evidence type="ECO:0000313" key="8">
    <source>
        <dbReference type="Proteomes" id="UP000290273"/>
    </source>
</evidence>
<evidence type="ECO:0000256" key="2">
    <source>
        <dbReference type="ARBA" id="ARBA00022679"/>
    </source>
</evidence>
<dbReference type="PANTHER" id="PTHR10534">
    <property type="entry name" value="PYRIDOXAL KINASE"/>
    <property type="match status" value="1"/>
</dbReference>
<feature type="domain" description="Pyridoxamine kinase/Phosphomethylpyrimidine kinase" evidence="6">
    <location>
        <begin position="40"/>
        <end position="263"/>
    </location>
</feature>
<dbReference type="InterPro" id="IPR004625">
    <property type="entry name" value="PyrdxlKinase"/>
</dbReference>
<evidence type="ECO:0000256" key="1">
    <source>
        <dbReference type="ARBA" id="ARBA00012104"/>
    </source>
</evidence>
<dbReference type="SUPFAM" id="SSF53613">
    <property type="entry name" value="Ribokinase-like"/>
    <property type="match status" value="1"/>
</dbReference>
<name>A0ABY0ER03_CLOTA</name>
<dbReference type="Pfam" id="PF08543">
    <property type="entry name" value="Phos_pyr_kin"/>
    <property type="match status" value="1"/>
</dbReference>
<evidence type="ECO:0000256" key="4">
    <source>
        <dbReference type="ARBA" id="ARBA00022777"/>
    </source>
</evidence>
<dbReference type="InterPro" id="IPR029056">
    <property type="entry name" value="Ribokinase-like"/>
</dbReference>
<protein>
    <recommendedName>
        <fullName evidence="1">pyridoxal kinase</fullName>
        <ecNumber evidence="1">2.7.1.35</ecNumber>
    </recommendedName>
</protein>
<evidence type="ECO:0000259" key="6">
    <source>
        <dbReference type="Pfam" id="PF08543"/>
    </source>
</evidence>
<dbReference type="Gene3D" id="3.40.1190.20">
    <property type="match status" value="1"/>
</dbReference>
<dbReference type="InterPro" id="IPR013749">
    <property type="entry name" value="PM/HMP-P_kinase-1"/>
</dbReference>
<keyword evidence="3" id="KW-0547">Nucleotide-binding</keyword>
<evidence type="ECO:0000313" key="7">
    <source>
        <dbReference type="EMBL" id="RXI57553.1"/>
    </source>
</evidence>
<gene>
    <name evidence="7" type="ORF">DP131_04495</name>
</gene>
<dbReference type="EMBL" id="QMAU01000020">
    <property type="protein sequence ID" value="RXI57553.1"/>
    <property type="molecule type" value="Genomic_DNA"/>
</dbReference>
<dbReference type="PANTHER" id="PTHR10534:SF2">
    <property type="entry name" value="PYRIDOXAL KINASE"/>
    <property type="match status" value="1"/>
</dbReference>
<comment type="caution">
    <text evidence="7">The sequence shown here is derived from an EMBL/GenBank/DDBJ whole genome shotgun (WGS) entry which is preliminary data.</text>
</comment>
<sequence length="293" mass="32837">MINMTQPVKKIAAIHDLSGFGRASLTTVIPILSTMGFQVCPMPTAILSTHTGEFQDYTFLDLTNSMIDFMNHWKSLNLEFDCIYSGFLGSSQQIEIVSEFIDIFGNKNNLKVIDPVMGDNGRLYSTMGGKMVENMRKLIKKADIITPNFTEAAYLLDKNIDDDINECTIKDWLRKLSDNGPKIVIITSVPDINHNQCTNVMAYNKEDDMFWKIGCKYIPASYPGTGDIFTSVLTGSLLQGDSLPIALDRSTQFITTCIKASYGFKYPNREGVLLERVLNTLNMPVIMSSYEIL</sequence>
<keyword evidence="5" id="KW-0067">ATP-binding</keyword>
<dbReference type="EC" id="2.7.1.35" evidence="1"/>
<reference evidence="7 8" key="1">
    <citation type="submission" date="2018-06" db="EMBL/GenBank/DDBJ databases">
        <title>Genome conservation of Clostridium tetani.</title>
        <authorList>
            <person name="Bruggemann H."/>
            <person name="Popoff M.R."/>
        </authorList>
    </citation>
    <scope>NUCLEOTIDE SEQUENCE [LARGE SCALE GENOMIC DNA]</scope>
    <source>
        <strain evidence="7 8">63.05</strain>
    </source>
</reference>
<evidence type="ECO:0000256" key="3">
    <source>
        <dbReference type="ARBA" id="ARBA00022741"/>
    </source>
</evidence>
<proteinExistence type="predicted"/>
<dbReference type="Proteomes" id="UP000290273">
    <property type="component" value="Unassembled WGS sequence"/>
</dbReference>
<dbReference type="GO" id="GO:0008478">
    <property type="term" value="F:pyridoxal kinase activity"/>
    <property type="evidence" value="ECO:0007669"/>
    <property type="project" value="UniProtKB-EC"/>
</dbReference>
<accession>A0ABY0ER03</accession>